<name>A0A2U2N978_9BIFI</name>
<dbReference type="Proteomes" id="UP000245876">
    <property type="component" value="Unassembled WGS sequence"/>
</dbReference>
<proteinExistence type="predicted"/>
<organism evidence="1 2">
    <name type="scientific">Bifidobacterium callitrichidarum</name>
    <dbReference type="NCBI Taxonomy" id="2052941"/>
    <lineage>
        <taxon>Bacteria</taxon>
        <taxon>Bacillati</taxon>
        <taxon>Actinomycetota</taxon>
        <taxon>Actinomycetes</taxon>
        <taxon>Bifidobacteriales</taxon>
        <taxon>Bifidobacteriaceae</taxon>
        <taxon>Bifidobacterium</taxon>
    </lineage>
</organism>
<reference evidence="1 2" key="1">
    <citation type="journal article" date="2018" name="Int. J. Syst. Evol. Microbiol.">
        <title>Bifidobacterium callitrichidarum sp. nov. from the faeces of the emperor tamarin (Saguinus imperator).</title>
        <authorList>
            <person name="Modesto M."/>
            <person name="Michelini S."/>
            <person name="Sansosti M.C."/>
            <person name="De Filippo C."/>
            <person name="Cavalieri D."/>
            <person name="Qvirist L."/>
            <person name="Andlid T."/>
            <person name="Spiezio C."/>
            <person name="Sandri C."/>
            <person name="Pascarelli S."/>
            <person name="Sgorbati B."/>
            <person name="Mattarelli P."/>
        </authorList>
    </citation>
    <scope>NUCLEOTIDE SEQUENCE [LARGE SCALE GENOMIC DNA]</scope>
    <source>
        <strain evidence="1 2">TRI 5</strain>
    </source>
</reference>
<keyword evidence="2" id="KW-1185">Reference proteome</keyword>
<sequence>MIFGKDWSIQHNGHDLWLNHLDNGKPTRIFGSDAETDTTPDGEILGIIWKGWYFTTPAALADAWWIHARSKGFGL</sequence>
<comment type="caution">
    <text evidence="1">The sequence shown here is derived from an EMBL/GenBank/DDBJ whole genome shotgun (WGS) entry which is preliminary data.</text>
</comment>
<dbReference type="AlphaFoldDB" id="A0A2U2N978"/>
<dbReference type="EMBL" id="QFFM01000012">
    <property type="protein sequence ID" value="PWG65640.1"/>
    <property type="molecule type" value="Genomic_DNA"/>
</dbReference>
<evidence type="ECO:0000313" key="1">
    <source>
        <dbReference type="EMBL" id="PWG65640.1"/>
    </source>
</evidence>
<gene>
    <name evidence="1" type="ORF">DF196_06825</name>
</gene>
<protein>
    <submittedName>
        <fullName evidence="1">Uncharacterized protein</fullName>
    </submittedName>
</protein>
<evidence type="ECO:0000313" key="2">
    <source>
        <dbReference type="Proteomes" id="UP000245876"/>
    </source>
</evidence>
<accession>A0A2U2N978</accession>